<dbReference type="EMBL" id="FNBE01000004">
    <property type="protein sequence ID" value="SDF34757.1"/>
    <property type="molecule type" value="Genomic_DNA"/>
</dbReference>
<dbReference type="Gene3D" id="2.30.42.10">
    <property type="match status" value="1"/>
</dbReference>
<evidence type="ECO:0000256" key="7">
    <source>
        <dbReference type="ARBA" id="ARBA00022833"/>
    </source>
</evidence>
<reference evidence="14 15" key="1">
    <citation type="submission" date="2016-10" db="EMBL/GenBank/DDBJ databases">
        <authorList>
            <person name="de Groot N.N."/>
        </authorList>
    </citation>
    <scope>NUCLEOTIDE SEQUENCE [LARGE SCALE GENOMIC DNA]</scope>
    <source>
        <strain evidence="14 15">CGMCC 4.3143</strain>
    </source>
</reference>
<evidence type="ECO:0000256" key="9">
    <source>
        <dbReference type="ARBA" id="ARBA00023049"/>
    </source>
</evidence>
<comment type="subcellular location">
    <subcellularLocation>
        <location evidence="2">Membrane</location>
        <topology evidence="2">Multi-pass membrane protein</topology>
    </subcellularLocation>
</comment>
<evidence type="ECO:0000259" key="13">
    <source>
        <dbReference type="Pfam" id="PF17820"/>
    </source>
</evidence>
<evidence type="ECO:0000256" key="2">
    <source>
        <dbReference type="ARBA" id="ARBA00004141"/>
    </source>
</evidence>
<dbReference type="Pfam" id="PF02163">
    <property type="entry name" value="Peptidase_M50"/>
    <property type="match status" value="1"/>
</dbReference>
<keyword evidence="9" id="KW-0482">Metalloprotease</keyword>
<dbReference type="Proteomes" id="UP000198967">
    <property type="component" value="Unassembled WGS sequence"/>
</dbReference>
<dbReference type="PANTHER" id="PTHR42837">
    <property type="entry name" value="REGULATOR OF SIGMA-E PROTEASE RSEP"/>
    <property type="match status" value="1"/>
</dbReference>
<dbReference type="GO" id="GO:0004222">
    <property type="term" value="F:metalloendopeptidase activity"/>
    <property type="evidence" value="ECO:0007669"/>
    <property type="project" value="InterPro"/>
</dbReference>
<dbReference type="Pfam" id="PF17820">
    <property type="entry name" value="PDZ_6"/>
    <property type="match status" value="1"/>
</dbReference>
<protein>
    <submittedName>
        <fullName evidence="14">Membrane-associated protease RseP, regulator of RpoE activity</fullName>
    </submittedName>
</protein>
<evidence type="ECO:0000256" key="5">
    <source>
        <dbReference type="ARBA" id="ARBA00022692"/>
    </source>
</evidence>
<evidence type="ECO:0000256" key="1">
    <source>
        <dbReference type="ARBA" id="ARBA00001947"/>
    </source>
</evidence>
<dbReference type="STRING" id="366584.SAMN05216377_104304"/>
<evidence type="ECO:0000313" key="14">
    <source>
        <dbReference type="EMBL" id="SDF34757.1"/>
    </source>
</evidence>
<keyword evidence="6" id="KW-0378">Hydrolase</keyword>
<keyword evidence="4 14" id="KW-0645">Protease</keyword>
<evidence type="ECO:0000259" key="12">
    <source>
        <dbReference type="Pfam" id="PF02163"/>
    </source>
</evidence>
<dbReference type="GO" id="GO:0006508">
    <property type="term" value="P:proteolysis"/>
    <property type="evidence" value="ECO:0007669"/>
    <property type="project" value="UniProtKB-KW"/>
</dbReference>
<dbReference type="AlphaFoldDB" id="A0A1G7KC77"/>
<name>A0A1G7KC77_PSEOR</name>
<keyword evidence="5 11" id="KW-0812">Transmembrane</keyword>
<evidence type="ECO:0000256" key="11">
    <source>
        <dbReference type="SAM" id="Phobius"/>
    </source>
</evidence>
<proteinExistence type="inferred from homology"/>
<keyword evidence="10 11" id="KW-0472">Membrane</keyword>
<evidence type="ECO:0000256" key="3">
    <source>
        <dbReference type="ARBA" id="ARBA00007931"/>
    </source>
</evidence>
<keyword evidence="7" id="KW-0862">Zinc</keyword>
<organism evidence="14 15">
    <name type="scientific">Pseudonocardia oroxyli</name>
    <dbReference type="NCBI Taxonomy" id="366584"/>
    <lineage>
        <taxon>Bacteria</taxon>
        <taxon>Bacillati</taxon>
        <taxon>Actinomycetota</taxon>
        <taxon>Actinomycetes</taxon>
        <taxon>Pseudonocardiales</taxon>
        <taxon>Pseudonocardiaceae</taxon>
        <taxon>Pseudonocardia</taxon>
    </lineage>
</organism>
<dbReference type="GO" id="GO:0016020">
    <property type="term" value="C:membrane"/>
    <property type="evidence" value="ECO:0007669"/>
    <property type="project" value="UniProtKB-SubCell"/>
</dbReference>
<evidence type="ECO:0000256" key="4">
    <source>
        <dbReference type="ARBA" id="ARBA00022670"/>
    </source>
</evidence>
<feature type="domain" description="Peptidase M50" evidence="12">
    <location>
        <begin position="13"/>
        <end position="385"/>
    </location>
</feature>
<evidence type="ECO:0000256" key="6">
    <source>
        <dbReference type="ARBA" id="ARBA00022801"/>
    </source>
</evidence>
<dbReference type="CDD" id="cd06163">
    <property type="entry name" value="S2P-M50_PDZ_RseP-like"/>
    <property type="match status" value="1"/>
</dbReference>
<evidence type="ECO:0000256" key="10">
    <source>
        <dbReference type="ARBA" id="ARBA00023136"/>
    </source>
</evidence>
<evidence type="ECO:0000256" key="8">
    <source>
        <dbReference type="ARBA" id="ARBA00022989"/>
    </source>
</evidence>
<accession>A0A1G7KC77</accession>
<feature type="domain" description="PDZ" evidence="13">
    <location>
        <begin position="185"/>
        <end position="223"/>
    </location>
</feature>
<comment type="cofactor">
    <cofactor evidence="1">
        <name>Zn(2+)</name>
        <dbReference type="ChEBI" id="CHEBI:29105"/>
    </cofactor>
</comment>
<comment type="similarity">
    <text evidence="3">Belongs to the peptidase M50B family.</text>
</comment>
<dbReference type="OrthoDB" id="9782003at2"/>
<keyword evidence="8 11" id="KW-1133">Transmembrane helix</keyword>
<dbReference type="PANTHER" id="PTHR42837:SF2">
    <property type="entry name" value="MEMBRANE METALLOPROTEASE ARASP2, CHLOROPLASTIC-RELATED"/>
    <property type="match status" value="1"/>
</dbReference>
<dbReference type="InterPro" id="IPR036034">
    <property type="entry name" value="PDZ_sf"/>
</dbReference>
<feature type="transmembrane region" description="Helical" evidence="11">
    <location>
        <begin position="402"/>
        <end position="423"/>
    </location>
</feature>
<feature type="transmembrane region" description="Helical" evidence="11">
    <location>
        <begin position="6"/>
        <end position="23"/>
    </location>
</feature>
<dbReference type="InterPro" id="IPR041489">
    <property type="entry name" value="PDZ_6"/>
</dbReference>
<dbReference type="InterPro" id="IPR004387">
    <property type="entry name" value="Pept_M50_Zn"/>
</dbReference>
<gene>
    <name evidence="14" type="ORF">SAMN05216377_104304</name>
</gene>
<feature type="transmembrane region" description="Helical" evidence="11">
    <location>
        <begin position="127"/>
        <end position="152"/>
    </location>
</feature>
<keyword evidence="15" id="KW-1185">Reference proteome</keyword>
<sequence>MTVVWTIVGIVVFFLGILFSVAWHELGHFATAKWFGIKVPEFFVGFGKTVWSRRRGETEFGFKAVPLGGYVRMIGMLPPAKGELYGRSRRTGPFQGLIDDARQASAADVGPEDADRQFYTRAPWKRIIVMIAGPLMNLVLAIVLFAIVLMGFGTMTATSTVSSVSQCVLPAGSQTDVCPPGAPLTPAAAAGFEPGDRIVSFDGQTFDSWEDTQKAIRAATGTVSVVVDRGGQLVTLTPTLITTELPALDGSNDTVQASFLGLSPLQEIQRQGIGAVGEHMVDIVGLVGQKLVEMPQRVPNLFGAVFLGEQRDQDSPVGVVGASRIGGEILAGDAPPAQEVAAFLSLLAMVNISLFLFNLLPIPPLDGGQIFPAIWEAIRRRIAALRGRPDPGPVDAAKLMPVAMTVALIFIGWSALVFVADVINPVRLG</sequence>
<feature type="transmembrane region" description="Helical" evidence="11">
    <location>
        <begin position="340"/>
        <end position="360"/>
    </location>
</feature>
<dbReference type="InterPro" id="IPR008915">
    <property type="entry name" value="Peptidase_M50"/>
</dbReference>
<dbReference type="RefSeq" id="WP_093079421.1">
    <property type="nucleotide sequence ID" value="NZ_FNBE01000004.1"/>
</dbReference>
<evidence type="ECO:0000313" key="15">
    <source>
        <dbReference type="Proteomes" id="UP000198967"/>
    </source>
</evidence>
<dbReference type="SUPFAM" id="SSF50156">
    <property type="entry name" value="PDZ domain-like"/>
    <property type="match status" value="1"/>
</dbReference>